<evidence type="ECO:0000313" key="1">
    <source>
        <dbReference type="EMBL" id="KAF9059120.1"/>
    </source>
</evidence>
<protein>
    <submittedName>
        <fullName evidence="1">Uncharacterized protein</fullName>
    </submittedName>
</protein>
<accession>A0A9P5PBA5</accession>
<reference evidence="1" key="1">
    <citation type="submission" date="2020-11" db="EMBL/GenBank/DDBJ databases">
        <authorList>
            <consortium name="DOE Joint Genome Institute"/>
            <person name="Ahrendt S."/>
            <person name="Riley R."/>
            <person name="Andreopoulos W."/>
            <person name="Labutti K."/>
            <person name="Pangilinan J."/>
            <person name="Ruiz-Duenas F.J."/>
            <person name="Barrasa J.M."/>
            <person name="Sanchez-Garcia M."/>
            <person name="Camarero S."/>
            <person name="Miyauchi S."/>
            <person name="Serrano A."/>
            <person name="Linde D."/>
            <person name="Babiker R."/>
            <person name="Drula E."/>
            <person name="Ayuso-Fernandez I."/>
            <person name="Pacheco R."/>
            <person name="Padilla G."/>
            <person name="Ferreira P."/>
            <person name="Barriuso J."/>
            <person name="Kellner H."/>
            <person name="Castanera R."/>
            <person name="Alfaro M."/>
            <person name="Ramirez L."/>
            <person name="Pisabarro A.G."/>
            <person name="Kuo A."/>
            <person name="Tritt A."/>
            <person name="Lipzen A."/>
            <person name="He G."/>
            <person name="Yan M."/>
            <person name="Ng V."/>
            <person name="Cullen D."/>
            <person name="Martin F."/>
            <person name="Rosso M.-N."/>
            <person name="Henrissat B."/>
            <person name="Hibbett D."/>
            <person name="Martinez A.T."/>
            <person name="Grigoriev I.V."/>
        </authorList>
    </citation>
    <scope>NUCLEOTIDE SEQUENCE</scope>
    <source>
        <strain evidence="1">AH 40177</strain>
    </source>
</reference>
<proteinExistence type="predicted"/>
<evidence type="ECO:0000313" key="2">
    <source>
        <dbReference type="Proteomes" id="UP000772434"/>
    </source>
</evidence>
<name>A0A9P5PBA5_9AGAR</name>
<organism evidence="1 2">
    <name type="scientific">Rhodocollybia butyracea</name>
    <dbReference type="NCBI Taxonomy" id="206335"/>
    <lineage>
        <taxon>Eukaryota</taxon>
        <taxon>Fungi</taxon>
        <taxon>Dikarya</taxon>
        <taxon>Basidiomycota</taxon>
        <taxon>Agaricomycotina</taxon>
        <taxon>Agaricomycetes</taxon>
        <taxon>Agaricomycetidae</taxon>
        <taxon>Agaricales</taxon>
        <taxon>Marasmiineae</taxon>
        <taxon>Omphalotaceae</taxon>
        <taxon>Rhodocollybia</taxon>
    </lineage>
</organism>
<dbReference type="AlphaFoldDB" id="A0A9P5PBA5"/>
<dbReference type="Proteomes" id="UP000772434">
    <property type="component" value="Unassembled WGS sequence"/>
</dbReference>
<dbReference type="EMBL" id="JADNRY010000324">
    <property type="protein sequence ID" value="KAF9059120.1"/>
    <property type="molecule type" value="Genomic_DNA"/>
</dbReference>
<sequence length="238" mass="25912">MVHNNLSLIDIGSDSQSPLLTSSSQSLASSLSQLLSPSRPALSIHSIPELLPNLDPLAIVKMTTVPLPSCNKCSAPKWDSQYEAQLATFFEEYKIVVHDASITADQEKMKKEVLRYDVKSWEDFKTEVFSNYPGLEKLPEATTEDLKKIVAKYGKEGIVHTTVLLSDASTLVVSGSLNIGDLSKVSNTLEKSSSKKKVKTECNVFNSLAKKVDSILNLMAKSPSGSPKDSSSPTSDYL</sequence>
<comment type="caution">
    <text evidence="1">The sequence shown here is derived from an EMBL/GenBank/DDBJ whole genome shotgun (WGS) entry which is preliminary data.</text>
</comment>
<gene>
    <name evidence="1" type="ORF">BDP27DRAFT_1431809</name>
</gene>
<keyword evidence="2" id="KW-1185">Reference proteome</keyword>